<dbReference type="NCBIfam" id="TIGR04183">
    <property type="entry name" value="Por_Secre_tail"/>
    <property type="match status" value="1"/>
</dbReference>
<protein>
    <submittedName>
        <fullName evidence="6">Por secretion system C-terminal sorting domain-containing protein</fullName>
    </submittedName>
</protein>
<feature type="domain" description="PKD-like" evidence="5">
    <location>
        <begin position="687"/>
        <end position="759"/>
    </location>
</feature>
<accession>A0A1G6QSK0</accession>
<dbReference type="Gene3D" id="2.130.10.10">
    <property type="entry name" value="YVTN repeat-like/Quinoprotein amine dehydrogenase"/>
    <property type="match status" value="3"/>
</dbReference>
<evidence type="ECO:0000256" key="2">
    <source>
        <dbReference type="ARBA" id="ARBA00023276"/>
    </source>
</evidence>
<evidence type="ECO:0000313" key="6">
    <source>
        <dbReference type="EMBL" id="SDC94676.1"/>
    </source>
</evidence>
<keyword evidence="2" id="KW-0604">Photosystem II</keyword>
<evidence type="ECO:0000313" key="7">
    <source>
        <dbReference type="Proteomes" id="UP000199060"/>
    </source>
</evidence>
<feature type="domain" description="PKD-like" evidence="5">
    <location>
        <begin position="772"/>
        <end position="848"/>
    </location>
</feature>
<dbReference type="Proteomes" id="UP000199060">
    <property type="component" value="Unassembled WGS sequence"/>
</dbReference>
<dbReference type="GO" id="GO:0009523">
    <property type="term" value="C:photosystem II"/>
    <property type="evidence" value="ECO:0007669"/>
    <property type="project" value="UniProtKB-KW"/>
</dbReference>
<dbReference type="STRING" id="686796.SAMN04488104_101029"/>
<evidence type="ECO:0000259" key="3">
    <source>
        <dbReference type="Pfam" id="PF14870"/>
    </source>
</evidence>
<dbReference type="PANTHER" id="PTHR47199">
    <property type="entry name" value="PHOTOSYSTEM II STABILITY/ASSEMBLY FACTOR HCF136, CHLOROPLASTIC"/>
    <property type="match status" value="1"/>
</dbReference>
<proteinExistence type="predicted"/>
<dbReference type="InterPro" id="IPR028203">
    <property type="entry name" value="PSII_CF48-like_dom"/>
</dbReference>
<name>A0A1G6QSK0_9BACT</name>
<dbReference type="InterPro" id="IPR036278">
    <property type="entry name" value="Sialidase_sf"/>
</dbReference>
<keyword evidence="7" id="KW-1185">Reference proteome</keyword>
<keyword evidence="1" id="KW-0602">Photosynthesis</keyword>
<gene>
    <name evidence="6" type="ORF">SAMN04488104_101029</name>
</gene>
<evidence type="ECO:0000259" key="5">
    <source>
        <dbReference type="Pfam" id="PF19408"/>
    </source>
</evidence>
<dbReference type="EMBL" id="FNAC01000010">
    <property type="protein sequence ID" value="SDC94676.1"/>
    <property type="molecule type" value="Genomic_DNA"/>
</dbReference>
<dbReference type="OrthoDB" id="9757809at2"/>
<dbReference type="SUPFAM" id="SSF110296">
    <property type="entry name" value="Oligoxyloglucan reducing end-specific cellobiohydrolase"/>
    <property type="match status" value="2"/>
</dbReference>
<feature type="domain" description="Photosynthesis system II assembly factor Ycf48/Hcf136-like" evidence="3">
    <location>
        <begin position="515"/>
        <end position="561"/>
    </location>
</feature>
<evidence type="ECO:0000259" key="4">
    <source>
        <dbReference type="Pfam" id="PF18962"/>
    </source>
</evidence>
<dbReference type="PANTHER" id="PTHR47199:SF2">
    <property type="entry name" value="PHOTOSYSTEM II STABILITY_ASSEMBLY FACTOR HCF136, CHLOROPLASTIC"/>
    <property type="match status" value="1"/>
</dbReference>
<dbReference type="RefSeq" id="WP_087938675.1">
    <property type="nucleotide sequence ID" value="NZ_FNAC01000010.1"/>
</dbReference>
<dbReference type="InterPro" id="IPR045829">
    <property type="entry name" value="PKD_6"/>
</dbReference>
<feature type="domain" description="Secretion system C-terminal sorting" evidence="4">
    <location>
        <begin position="866"/>
        <end position="937"/>
    </location>
</feature>
<dbReference type="InterPro" id="IPR026444">
    <property type="entry name" value="Secre_tail"/>
</dbReference>
<dbReference type="Pfam" id="PF18962">
    <property type="entry name" value="Por_Secre_tail"/>
    <property type="match status" value="1"/>
</dbReference>
<dbReference type="Pfam" id="PF14870">
    <property type="entry name" value="PSII_BNR"/>
    <property type="match status" value="1"/>
</dbReference>
<organism evidence="6 7">
    <name type="scientific">Algoriphagus faecimaris</name>
    <dbReference type="NCBI Taxonomy" id="686796"/>
    <lineage>
        <taxon>Bacteria</taxon>
        <taxon>Pseudomonadati</taxon>
        <taxon>Bacteroidota</taxon>
        <taxon>Cytophagia</taxon>
        <taxon>Cytophagales</taxon>
        <taxon>Cyclobacteriaceae</taxon>
        <taxon>Algoriphagus</taxon>
    </lineage>
</organism>
<dbReference type="AlphaFoldDB" id="A0A1G6QSK0"/>
<dbReference type="SUPFAM" id="SSF50939">
    <property type="entry name" value="Sialidases"/>
    <property type="match status" value="1"/>
</dbReference>
<evidence type="ECO:0000256" key="1">
    <source>
        <dbReference type="ARBA" id="ARBA00022531"/>
    </source>
</evidence>
<dbReference type="GO" id="GO:0015979">
    <property type="term" value="P:photosynthesis"/>
    <property type="evidence" value="ECO:0007669"/>
    <property type="project" value="UniProtKB-KW"/>
</dbReference>
<sequence>MKRIFFLFFAFYLASSGYTISQTWTRLQGWGLDLETVYWINDSVAFAGGENLLIKTQNRAQTWQELPFQFEGKVTSIAFVDENTGIAVGENGLALKTENSGQTWRSILISSGLDLFKVSPVSESTWMAAGANGAIFRSQDNGETWQARNSGKNHTINDVFRYNSDTLFLAGDGGTLLRSADQGLTYQEITLPTAIDLNGVAFSSPLIGYLVGDEGLIIKTIDGGESWSTLTSGVATDLQKVAISPLDSRIVTVIGDGATALRSINSGVSFGKANLGATNTRNLKELFYVPASNMVYAVGQDGYMISSTNAGASYSQRMAGVRTDFTETDFKTDRYGLLGGKGGSFFVTSNAGLSIISRPLPQAEEISGMSFWNGSFGYVSTTAGKIFRTTNAGSSWLDLSPNIPEATNGFYLFATSVLYASGNEGRVISSFNSGGNWNTQIQSDTENDLKEIMFFDFQFGIAVGENGQISYSNGGATWTTLPSLAEENFNALAKLDEENAIVVGDGGKIFKTSDKALTWKEIEVETNEDLLDVDFFDSNVGFIAGKNGLTMQTGDGGETWLIIPSGTSRDLNSISAANPLVAYTVGDDGTFLSYSCIPPEGSLSAITGAGFSCLNVETYSILDPVIEGAQLVWRVDGGKIVSGQGTNQVEIEWTNPGRNGVFVSRRNFCGSGETSFMEVLVDQIPIITNQIVGEGSVCLEEDFSYSLPGLNGVNYEWTATGGEIINGQGTSSILVRWSEEGSQELKMKPSNTCGEGEEVSKPILVKSQALFPGEINGGILVAPGEEVYTVSEVNESSYVWAVVGDGAKIIEGQGTASIRVAWEQEGDYQIEVRSQNACGFSPVSSLSVQVSLITGIEPNERFELMIYPNPSSGVLYLESESLSAWNSVEIINQTGQSITKGSIGSSQNLLIFQDLPRGVLFLRLKGRNSVVTRKVIVE</sequence>
<feature type="domain" description="PKD-like" evidence="5">
    <location>
        <begin position="603"/>
        <end position="678"/>
    </location>
</feature>
<reference evidence="7" key="1">
    <citation type="submission" date="2016-10" db="EMBL/GenBank/DDBJ databases">
        <authorList>
            <person name="Varghese N."/>
            <person name="Submissions S."/>
        </authorList>
    </citation>
    <scope>NUCLEOTIDE SEQUENCE [LARGE SCALE GENOMIC DNA]</scope>
    <source>
        <strain evidence="7">DSM 23095</strain>
    </source>
</reference>
<dbReference type="InterPro" id="IPR015943">
    <property type="entry name" value="WD40/YVTN_repeat-like_dom_sf"/>
</dbReference>
<dbReference type="Pfam" id="PF19408">
    <property type="entry name" value="PKD_6"/>
    <property type="match status" value="3"/>
</dbReference>